<dbReference type="InterPro" id="IPR054710">
    <property type="entry name" value="Tri101-like_N"/>
</dbReference>
<evidence type="ECO:0000256" key="3">
    <source>
        <dbReference type="SAM" id="MobiDB-lite"/>
    </source>
</evidence>
<evidence type="ECO:0000256" key="1">
    <source>
        <dbReference type="ARBA" id="ARBA00022679"/>
    </source>
</evidence>
<dbReference type="InterPro" id="IPR051283">
    <property type="entry name" value="Sec_Metabolite_Acyltrans"/>
</dbReference>
<dbReference type="OrthoDB" id="671439at2759"/>
<sequence>MSGPLETLPTATILLRHVSRSLNPRIPPIARQSVSILPCHIAIISRNKLRKETLTKNPDLRRCVAYNSLLRRSMEEAHSNIRKRMTSLRFEDDDDESPGMITQSPSESPSSIIRSTINAAVKAMAHRRLSFILAPVAQQTTMIRKEVHQLHPYGWQTGPEEERFKVSTLDYLSASCFTHFAVYFRLEEEDKPKAAAALKEGLERTLAQIGQLCGTIEKDPEGGHSFVKKRDSTIQLIVQWLDAPEDAGRFPSMADIEQSSFACLTLGDFKYWGLESMTYGERPEAHPDASPVVSAFMANFVRGGLVLITHMHHYANDVMGWTGFIHQLAENCYAIIHKTPFPTWDPACNDLSIVSKPDPPPEQQVDGPSEPQLHPEQKPGQCLLFHLPKSKAAELKKLATPQDGTWISTYDAFTAFIWRTTTRLRQPVFQKPLDSPIFWCEAIDMRRRMKNPPVHPRIQHNVLWAALSDQAPFPPLTHGDVISDKPLWELAAYIRQLTNTQSQETLDAALTAVSFVRDKAALNIRINSKPPMSILTTDHRAADVTNADFGFARPLCYRHLQRGVGVTVGVHLVYPPRLDESPDSDEGNMLALMYEKELARDLIEDEEFARYFEFRGVDSE</sequence>
<dbReference type="EMBL" id="JACBAE010001352">
    <property type="protein sequence ID" value="KAF7162537.1"/>
    <property type="molecule type" value="Genomic_DNA"/>
</dbReference>
<comment type="caution">
    <text evidence="5">The sequence shown here is derived from an EMBL/GenBank/DDBJ whole genome shotgun (WGS) entry which is preliminary data.</text>
</comment>
<dbReference type="Pfam" id="PF22664">
    <property type="entry name" value="TRI-like_N"/>
    <property type="match status" value="1"/>
</dbReference>
<evidence type="ECO:0000313" key="8">
    <source>
        <dbReference type="Proteomes" id="UP000654922"/>
    </source>
</evidence>
<feature type="region of interest" description="Disordered" evidence="3">
    <location>
        <begin position="352"/>
        <end position="377"/>
    </location>
</feature>
<gene>
    <name evidence="5" type="ORF">CNMCM5623_007783</name>
    <name evidence="6" type="ORF">CNMCM7691_001176</name>
</gene>
<dbReference type="Proteomes" id="UP000641853">
    <property type="component" value="Unassembled WGS sequence"/>
</dbReference>
<evidence type="ECO:0000313" key="5">
    <source>
        <dbReference type="EMBL" id="KAF7162537.1"/>
    </source>
</evidence>
<dbReference type="AlphaFoldDB" id="A0A8H6UQ08"/>
<evidence type="ECO:0000313" key="7">
    <source>
        <dbReference type="Proteomes" id="UP000641853"/>
    </source>
</evidence>
<keyword evidence="2" id="KW-0012">Acyltransferase</keyword>
<evidence type="ECO:0000256" key="2">
    <source>
        <dbReference type="ARBA" id="ARBA00023315"/>
    </source>
</evidence>
<keyword evidence="1" id="KW-0808">Transferase</keyword>
<dbReference type="EMBL" id="JACBAG010001799">
    <property type="protein sequence ID" value="KAF7181879.1"/>
    <property type="molecule type" value="Genomic_DNA"/>
</dbReference>
<evidence type="ECO:0000259" key="4">
    <source>
        <dbReference type="Pfam" id="PF22664"/>
    </source>
</evidence>
<dbReference type="PANTHER" id="PTHR31896">
    <property type="entry name" value="FAMILY REGULATORY PROTEIN, PUTATIVE (AFU_ORTHOLOGUE AFUA_3G14730)-RELATED"/>
    <property type="match status" value="1"/>
</dbReference>
<dbReference type="InterPro" id="IPR023213">
    <property type="entry name" value="CAT-like_dom_sf"/>
</dbReference>
<feature type="domain" description="Trichothecene 3-O-acetyltransferase-like N-terminal" evidence="4">
    <location>
        <begin position="177"/>
        <end position="332"/>
    </location>
</feature>
<dbReference type="GO" id="GO:0016746">
    <property type="term" value="F:acyltransferase activity"/>
    <property type="evidence" value="ECO:0007669"/>
    <property type="project" value="UniProtKB-KW"/>
</dbReference>
<evidence type="ECO:0000313" key="6">
    <source>
        <dbReference type="EMBL" id="KAF7181879.1"/>
    </source>
</evidence>
<feature type="region of interest" description="Disordered" evidence="3">
    <location>
        <begin position="89"/>
        <end position="110"/>
    </location>
</feature>
<dbReference type="Gene3D" id="3.30.559.10">
    <property type="entry name" value="Chloramphenicol acetyltransferase-like domain"/>
    <property type="match status" value="2"/>
</dbReference>
<dbReference type="PANTHER" id="PTHR31896:SF13">
    <property type="entry name" value="TRICHOTHECENE 3-O-ACETYLTRANSFERASE"/>
    <property type="match status" value="1"/>
</dbReference>
<feature type="compositionally biased region" description="Low complexity" evidence="3">
    <location>
        <begin position="101"/>
        <end position="110"/>
    </location>
</feature>
<accession>A0A8H6UQ08</accession>
<organism evidence="5 8">
    <name type="scientific">Aspergillus felis</name>
    <dbReference type="NCBI Taxonomy" id="1287682"/>
    <lineage>
        <taxon>Eukaryota</taxon>
        <taxon>Fungi</taxon>
        <taxon>Dikarya</taxon>
        <taxon>Ascomycota</taxon>
        <taxon>Pezizomycotina</taxon>
        <taxon>Eurotiomycetes</taxon>
        <taxon>Eurotiomycetidae</taxon>
        <taxon>Eurotiales</taxon>
        <taxon>Aspergillaceae</taxon>
        <taxon>Aspergillus</taxon>
        <taxon>Aspergillus subgen. Fumigati</taxon>
    </lineage>
</organism>
<proteinExistence type="predicted"/>
<name>A0A8H6UQ08_9EURO</name>
<protein>
    <recommendedName>
        <fullName evidence="4">Trichothecene 3-O-acetyltransferase-like N-terminal domain-containing protein</fullName>
    </recommendedName>
</protein>
<dbReference type="Proteomes" id="UP000654922">
    <property type="component" value="Unassembled WGS sequence"/>
</dbReference>
<keyword evidence="7" id="KW-1185">Reference proteome</keyword>
<reference evidence="5" key="1">
    <citation type="submission" date="2020-06" db="EMBL/GenBank/DDBJ databases">
        <title>Draft genome sequences of strains closely related to Aspergillus parafelis and Aspergillus hiratsukae.</title>
        <authorList>
            <person name="Dos Santos R.A.C."/>
            <person name="Rivero-Menendez O."/>
            <person name="Steenwyk J.L."/>
            <person name="Mead M.E."/>
            <person name="Goldman G.H."/>
            <person name="Alastruey-Izquierdo A."/>
            <person name="Rokas A."/>
        </authorList>
    </citation>
    <scope>NUCLEOTIDE SEQUENCE</scope>
    <source>
        <strain evidence="5">CNM-CM5623</strain>
        <strain evidence="6">CNM-CM7691</strain>
    </source>
</reference>